<organism evidence="1 2">
    <name type="scientific">Pelusios castaneus</name>
    <name type="common">West African mud turtle</name>
    <dbReference type="NCBI Taxonomy" id="367368"/>
    <lineage>
        <taxon>Eukaryota</taxon>
        <taxon>Metazoa</taxon>
        <taxon>Chordata</taxon>
        <taxon>Craniata</taxon>
        <taxon>Vertebrata</taxon>
        <taxon>Euteleostomi</taxon>
        <taxon>Archelosauria</taxon>
        <taxon>Testudinata</taxon>
        <taxon>Testudines</taxon>
        <taxon>Pleurodira</taxon>
        <taxon>Pelomedusidae</taxon>
        <taxon>Pelusios</taxon>
    </lineage>
</organism>
<dbReference type="SUPFAM" id="SSF56672">
    <property type="entry name" value="DNA/RNA polymerases"/>
    <property type="match status" value="1"/>
</dbReference>
<dbReference type="Proteomes" id="UP000694393">
    <property type="component" value="Unplaced"/>
</dbReference>
<protein>
    <submittedName>
        <fullName evidence="1">Uncharacterized protein</fullName>
    </submittedName>
</protein>
<dbReference type="AlphaFoldDB" id="A0A8C8S3B1"/>
<dbReference type="InterPro" id="IPR043502">
    <property type="entry name" value="DNA/RNA_pol_sf"/>
</dbReference>
<dbReference type="Gene3D" id="3.10.20.370">
    <property type="match status" value="1"/>
</dbReference>
<name>A0A8C8S3B1_9SAUR</name>
<dbReference type="Ensembl" id="ENSPCET00000014213.1">
    <property type="protein sequence ID" value="ENSPCEP00000013705.1"/>
    <property type="gene ID" value="ENSPCEG00000010887.1"/>
</dbReference>
<keyword evidence="2" id="KW-1185">Reference proteome</keyword>
<proteinExistence type="predicted"/>
<reference evidence="1" key="2">
    <citation type="submission" date="2025-09" db="UniProtKB">
        <authorList>
            <consortium name="Ensembl"/>
        </authorList>
    </citation>
    <scope>IDENTIFICATION</scope>
</reference>
<reference evidence="1" key="1">
    <citation type="submission" date="2025-08" db="UniProtKB">
        <authorList>
            <consortium name="Ensembl"/>
        </authorList>
    </citation>
    <scope>IDENTIFICATION</scope>
</reference>
<sequence>MALGVLTQTLGSWQRPVAYLSRQLDTVAKGWPPCLRAIAAAAALTGEADKLTFGQSLVILVARSPAIVQ</sequence>
<evidence type="ECO:0000313" key="2">
    <source>
        <dbReference type="Proteomes" id="UP000694393"/>
    </source>
</evidence>
<accession>A0A8C8S3B1</accession>
<evidence type="ECO:0000313" key="1">
    <source>
        <dbReference type="Ensembl" id="ENSPCEP00000013705.1"/>
    </source>
</evidence>